<evidence type="ECO:0000313" key="4">
    <source>
        <dbReference type="Proteomes" id="UP000001405"/>
    </source>
</evidence>
<dbReference type="SUPFAM" id="SSF88723">
    <property type="entry name" value="PIN domain-like"/>
    <property type="match status" value="1"/>
</dbReference>
<dbReference type="InterPro" id="IPR002716">
    <property type="entry name" value="PIN_dom"/>
</dbReference>
<name>D3EPB5_ATETH</name>
<dbReference type="InterPro" id="IPR052041">
    <property type="entry name" value="Nucleic_acid_metab_PIN/TRAM"/>
</dbReference>
<dbReference type="PANTHER" id="PTHR11603:SF147">
    <property type="entry name" value="MEMBRANE PROTEIN"/>
    <property type="match status" value="1"/>
</dbReference>
<dbReference type="PANTHER" id="PTHR11603">
    <property type="entry name" value="AAA FAMILY ATPASE"/>
    <property type="match status" value="1"/>
</dbReference>
<accession>D3EPB5</accession>
<gene>
    <name evidence="3" type="ordered locus">UCYN_05910</name>
</gene>
<feature type="transmembrane region" description="Helical" evidence="1">
    <location>
        <begin position="6"/>
        <end position="27"/>
    </location>
</feature>
<evidence type="ECO:0000259" key="2">
    <source>
        <dbReference type="SMART" id="SM00670"/>
    </source>
</evidence>
<sequence>MIDVIIITTFILVAAGIGFNSIDLLSLELQKQIADINSLRWLGAFCSSILGLIFGLVAQTTYRNIETYARTIPIEFTLTRSMGLITGLIITNLTLAPIFLLPIPQEFTFIKPMAAILGSTIFSFMGVSIAGAHQNTILRLINFRVSETWLAKENKLQAASVKIIDTSCIIDGRIEKLVHTGFIEGRILIPRFVLDELHILADNNNNQKRFKGRRGLDILNRMQRSNPESFSIYQHYHTKASTIDAKLIDLAKEINGILLTNDHNLSKVATLQKVNILNINDIVEASRSIYLPEDILHLKIIKSGQETSQGVGYLEDGTIVVIKEGEKYVGKTTSVSVTSVIQTSTGRMIFAKIESIIS</sequence>
<keyword evidence="1" id="KW-1133">Transmembrane helix</keyword>
<dbReference type="OrthoDB" id="9780734at2"/>
<dbReference type="RefSeq" id="WP_012953979.1">
    <property type="nucleotide sequence ID" value="NC_013771.1"/>
</dbReference>
<evidence type="ECO:0000313" key="3">
    <source>
        <dbReference type="EMBL" id="ADB95315.1"/>
    </source>
</evidence>
<dbReference type="Proteomes" id="UP000001405">
    <property type="component" value="Chromosome"/>
</dbReference>
<evidence type="ECO:0000256" key="1">
    <source>
        <dbReference type="SAM" id="Phobius"/>
    </source>
</evidence>
<proteinExistence type="predicted"/>
<reference evidence="3 4" key="1">
    <citation type="journal article" date="2010" name="Nature">
        <title>Metabolic streamlining in an open-ocean nitrogen-fixing cyanobacterium.</title>
        <authorList>
            <person name="Tripp H.J."/>
            <person name="Bench S.R."/>
            <person name="Turk K.A."/>
            <person name="Foster R.A."/>
            <person name="Desany B.A."/>
            <person name="Niazi F."/>
            <person name="Affourtit J.P."/>
            <person name="Zehr J.P."/>
        </authorList>
    </citation>
    <scope>NUCLEOTIDE SEQUENCE [LARGE SCALE GENOMIC DNA]</scope>
    <source>
        <strain evidence="4">ALOHA</strain>
    </source>
</reference>
<dbReference type="HOGENOM" id="CLU_050839_0_1_3"/>
<dbReference type="PATRIC" id="fig|713887.8.peg.549"/>
<dbReference type="Pfam" id="PF01850">
    <property type="entry name" value="PIN"/>
    <property type="match status" value="1"/>
</dbReference>
<dbReference type="EMBL" id="CP001842">
    <property type="protein sequence ID" value="ADB95315.1"/>
    <property type="molecule type" value="Genomic_DNA"/>
</dbReference>
<feature type="transmembrane region" description="Helical" evidence="1">
    <location>
        <begin position="113"/>
        <end position="132"/>
    </location>
</feature>
<feature type="transmembrane region" description="Helical" evidence="1">
    <location>
        <begin position="39"/>
        <end position="62"/>
    </location>
</feature>
<organism evidence="4">
    <name type="scientific">Atelocyanobacterium thalassa (isolate ALOHA)</name>
    <dbReference type="NCBI Taxonomy" id="1453429"/>
    <lineage>
        <taxon>Bacteria</taxon>
        <taxon>Bacillati</taxon>
        <taxon>Cyanobacteriota</taxon>
        <taxon>Cyanophyceae</taxon>
        <taxon>Oscillatoriophycideae</taxon>
        <taxon>Chroococcales</taxon>
        <taxon>Aphanothecaceae</taxon>
        <taxon>Candidatus Atelocyanobacterium</taxon>
        <taxon>Candidatus Atelocyanobacterium thalassae</taxon>
    </lineage>
</organism>
<protein>
    <submittedName>
        <fullName evidence="3">Integral membrane protein (PIN domain superfamily)</fullName>
    </submittedName>
</protein>
<keyword evidence="1" id="KW-0472">Membrane</keyword>
<dbReference type="CDD" id="cd09877">
    <property type="entry name" value="PIN_YacL-like"/>
    <property type="match status" value="1"/>
</dbReference>
<dbReference type="KEGG" id="cyu:UCYN_05910"/>
<keyword evidence="4" id="KW-1185">Reference proteome</keyword>
<feature type="domain" description="PIN" evidence="2">
    <location>
        <begin position="160"/>
        <end position="267"/>
    </location>
</feature>
<dbReference type="SMART" id="SM00670">
    <property type="entry name" value="PINc"/>
    <property type="match status" value="1"/>
</dbReference>
<dbReference type="Gene3D" id="3.40.50.1010">
    <property type="entry name" value="5'-nuclease"/>
    <property type="match status" value="1"/>
</dbReference>
<feature type="transmembrane region" description="Helical" evidence="1">
    <location>
        <begin position="82"/>
        <end position="101"/>
    </location>
</feature>
<dbReference type="AlphaFoldDB" id="D3EPB5"/>
<dbReference type="InterPro" id="IPR029060">
    <property type="entry name" value="PIN-like_dom_sf"/>
</dbReference>
<keyword evidence="1" id="KW-0812">Transmembrane</keyword>